<dbReference type="InterPro" id="IPR004375">
    <property type="entry name" value="NanQ/TabA/YiaL"/>
</dbReference>
<dbReference type="InterPro" id="IPR037012">
    <property type="entry name" value="NanQ/TabA/YiaL_sf"/>
</dbReference>
<comment type="caution">
    <text evidence="1">The sequence shown here is derived from an EMBL/GenBank/DDBJ whole genome shotgun (WGS) entry which is preliminary data.</text>
</comment>
<dbReference type="EMBL" id="JABAFA010000001">
    <property type="protein sequence ID" value="NMD97982.1"/>
    <property type="molecule type" value="Genomic_DNA"/>
</dbReference>
<reference evidence="1 2" key="1">
    <citation type="submission" date="2020-04" db="EMBL/GenBank/DDBJ databases">
        <authorList>
            <person name="Hitch T.C.A."/>
            <person name="Wylensek D."/>
            <person name="Clavel T."/>
        </authorList>
    </citation>
    <scope>NUCLEOTIDE SEQUENCE [LARGE SCALE GENOMIC DNA]</scope>
    <source>
        <strain evidence="1 2">PG-130-P53-12</strain>
    </source>
</reference>
<keyword evidence="2" id="KW-1185">Reference proteome</keyword>
<evidence type="ECO:0000313" key="2">
    <source>
        <dbReference type="Proteomes" id="UP000543804"/>
    </source>
</evidence>
<sequence length="157" mass="17774">MIVGTMEAAEQGYVEFPPILREALAFLRAHDFKKMADGHYPIRGEQCYANLDRYTTREADACFPETHQRFVDIQYLVEGEEYLGWCPLSPELSVHTPYDAARDVTFYERLVPESNLVLLPGSFAVLFPEDVHRPQVATEDGPAPVTKVVVKISTELL</sequence>
<dbReference type="Proteomes" id="UP000543804">
    <property type="component" value="Unassembled WGS sequence"/>
</dbReference>
<evidence type="ECO:0000313" key="1">
    <source>
        <dbReference type="EMBL" id="NMD97982.1"/>
    </source>
</evidence>
<dbReference type="SUPFAM" id="SSF51197">
    <property type="entry name" value="Clavaminate synthase-like"/>
    <property type="match status" value="1"/>
</dbReference>
<dbReference type="RefSeq" id="WP_170076876.1">
    <property type="nucleotide sequence ID" value="NZ_DBGAXS010000033.1"/>
</dbReference>
<dbReference type="Gene3D" id="2.60.120.370">
    <property type="entry name" value="YhcH/YjgK/YiaL"/>
    <property type="match status" value="1"/>
</dbReference>
<protein>
    <submittedName>
        <fullName evidence="1">DUF386 domain-containing protein</fullName>
    </submittedName>
</protein>
<name>A0A848B639_9FIRM</name>
<proteinExistence type="predicted"/>
<dbReference type="Pfam" id="PF04074">
    <property type="entry name" value="DUF386"/>
    <property type="match status" value="1"/>
</dbReference>
<dbReference type="PANTHER" id="PTHR34986">
    <property type="entry name" value="EVOLVED BETA-GALACTOSIDASE SUBUNIT BETA"/>
    <property type="match status" value="1"/>
</dbReference>
<gene>
    <name evidence="1" type="ORF">HF878_00580</name>
</gene>
<dbReference type="GO" id="GO:0005829">
    <property type="term" value="C:cytosol"/>
    <property type="evidence" value="ECO:0007669"/>
    <property type="project" value="TreeGrafter"/>
</dbReference>
<accession>A0A848B639</accession>
<organism evidence="1 2">
    <name type="scientific">Selenomonas bovis</name>
    <dbReference type="NCBI Taxonomy" id="416586"/>
    <lineage>
        <taxon>Bacteria</taxon>
        <taxon>Bacillati</taxon>
        <taxon>Bacillota</taxon>
        <taxon>Negativicutes</taxon>
        <taxon>Selenomonadales</taxon>
        <taxon>Selenomonadaceae</taxon>
        <taxon>Selenomonas</taxon>
    </lineage>
</organism>
<dbReference type="AlphaFoldDB" id="A0A848B639"/>
<dbReference type="NCBIfam" id="TIGR00022">
    <property type="entry name" value="YhcH/YjgK/YiaL family protein"/>
    <property type="match status" value="1"/>
</dbReference>
<dbReference type="PANTHER" id="PTHR34986:SF1">
    <property type="entry name" value="PROTEIN YIAL"/>
    <property type="match status" value="1"/>
</dbReference>